<dbReference type="Proteomes" id="UP000267821">
    <property type="component" value="Unassembled WGS sequence"/>
</dbReference>
<protein>
    <recommendedName>
        <fullName evidence="2">Nephrocystin 3-like N-terminal domain-containing protein</fullName>
    </recommendedName>
</protein>
<keyword evidence="4" id="KW-1185">Reference proteome</keyword>
<dbReference type="Gene3D" id="3.40.50.300">
    <property type="entry name" value="P-loop containing nucleotide triphosphate hydrolases"/>
    <property type="match status" value="1"/>
</dbReference>
<dbReference type="SUPFAM" id="SSF52540">
    <property type="entry name" value="P-loop containing nucleoside triphosphate hydrolases"/>
    <property type="match status" value="1"/>
</dbReference>
<dbReference type="AlphaFoldDB" id="A0A3N4LCS1"/>
<dbReference type="Pfam" id="PF24883">
    <property type="entry name" value="NPHP3_N"/>
    <property type="match status" value="1"/>
</dbReference>
<organism evidence="3 4">
    <name type="scientific">Terfezia boudieri ATCC MYA-4762</name>
    <dbReference type="NCBI Taxonomy" id="1051890"/>
    <lineage>
        <taxon>Eukaryota</taxon>
        <taxon>Fungi</taxon>
        <taxon>Dikarya</taxon>
        <taxon>Ascomycota</taxon>
        <taxon>Pezizomycotina</taxon>
        <taxon>Pezizomycetes</taxon>
        <taxon>Pezizales</taxon>
        <taxon>Pezizaceae</taxon>
        <taxon>Terfezia</taxon>
    </lineage>
</organism>
<keyword evidence="1" id="KW-0677">Repeat</keyword>
<proteinExistence type="predicted"/>
<feature type="domain" description="Nephrocystin 3-like N-terminal" evidence="2">
    <location>
        <begin position="54"/>
        <end position="210"/>
    </location>
</feature>
<evidence type="ECO:0000256" key="1">
    <source>
        <dbReference type="ARBA" id="ARBA00022737"/>
    </source>
</evidence>
<accession>A0A3N4LCS1</accession>
<dbReference type="InterPro" id="IPR027417">
    <property type="entry name" value="P-loop_NTPase"/>
</dbReference>
<dbReference type="OrthoDB" id="1577640at2759"/>
<reference evidence="3 4" key="1">
    <citation type="journal article" date="2018" name="Nat. Ecol. Evol.">
        <title>Pezizomycetes genomes reveal the molecular basis of ectomycorrhizal truffle lifestyle.</title>
        <authorList>
            <person name="Murat C."/>
            <person name="Payen T."/>
            <person name="Noel B."/>
            <person name="Kuo A."/>
            <person name="Morin E."/>
            <person name="Chen J."/>
            <person name="Kohler A."/>
            <person name="Krizsan K."/>
            <person name="Balestrini R."/>
            <person name="Da Silva C."/>
            <person name="Montanini B."/>
            <person name="Hainaut M."/>
            <person name="Levati E."/>
            <person name="Barry K.W."/>
            <person name="Belfiori B."/>
            <person name="Cichocki N."/>
            <person name="Clum A."/>
            <person name="Dockter R.B."/>
            <person name="Fauchery L."/>
            <person name="Guy J."/>
            <person name="Iotti M."/>
            <person name="Le Tacon F."/>
            <person name="Lindquist E.A."/>
            <person name="Lipzen A."/>
            <person name="Malagnac F."/>
            <person name="Mello A."/>
            <person name="Molinier V."/>
            <person name="Miyauchi S."/>
            <person name="Poulain J."/>
            <person name="Riccioni C."/>
            <person name="Rubini A."/>
            <person name="Sitrit Y."/>
            <person name="Splivallo R."/>
            <person name="Traeger S."/>
            <person name="Wang M."/>
            <person name="Zifcakova L."/>
            <person name="Wipf D."/>
            <person name="Zambonelli A."/>
            <person name="Paolocci F."/>
            <person name="Nowrousian M."/>
            <person name="Ottonello S."/>
            <person name="Baldrian P."/>
            <person name="Spatafora J.W."/>
            <person name="Henrissat B."/>
            <person name="Nagy L.G."/>
            <person name="Aury J.M."/>
            <person name="Wincker P."/>
            <person name="Grigoriev I.V."/>
            <person name="Bonfante P."/>
            <person name="Martin F.M."/>
        </authorList>
    </citation>
    <scope>NUCLEOTIDE SEQUENCE [LARGE SCALE GENOMIC DNA]</scope>
    <source>
        <strain evidence="3 4">ATCC MYA-4762</strain>
    </source>
</reference>
<dbReference type="STRING" id="1051890.A0A3N4LCS1"/>
<dbReference type="PANTHER" id="PTHR10039">
    <property type="entry name" value="AMELOGENIN"/>
    <property type="match status" value="1"/>
</dbReference>
<evidence type="ECO:0000313" key="3">
    <source>
        <dbReference type="EMBL" id="RPB19272.1"/>
    </source>
</evidence>
<dbReference type="PANTHER" id="PTHR10039:SF16">
    <property type="entry name" value="GPI INOSITOL-DEACYLASE"/>
    <property type="match status" value="1"/>
</dbReference>
<dbReference type="EMBL" id="ML121594">
    <property type="protein sequence ID" value="RPB19272.1"/>
    <property type="molecule type" value="Genomic_DNA"/>
</dbReference>
<dbReference type="InParanoid" id="A0A3N4LCS1"/>
<dbReference type="InterPro" id="IPR056884">
    <property type="entry name" value="NPHP3-like_N"/>
</dbReference>
<name>A0A3N4LCS1_9PEZI</name>
<gene>
    <name evidence="3" type="ORF">L211DRAFT_794618</name>
</gene>
<sequence>MIACGLCGGKGTAANQLHTEEWVCELLEMLSPLDPPKRHRDLQTKRYKGSVLGLLEHERFRMWQDSSMRTENTSNRILQCYGIPGAGKTIVSSMVIDHLISHYGEQRVAYIYCDYRDKSKQNLLNILGSILKQHLAATVKIPDAVGISLENINGEADMSQILKFVIQQLAASGHFLCIDALDELEPGTRFKLLKALQTVFGNSRIFLTGRHHIASDVSRILQIPLVDSIQITPNLFNVRAYLSYEIELDQEMNPDDMNEQLKEEILDGIVSKAQGM</sequence>
<evidence type="ECO:0000313" key="4">
    <source>
        <dbReference type="Proteomes" id="UP000267821"/>
    </source>
</evidence>
<evidence type="ECO:0000259" key="2">
    <source>
        <dbReference type="Pfam" id="PF24883"/>
    </source>
</evidence>